<dbReference type="EMBL" id="NWMT01000054">
    <property type="protein sequence ID" value="PCD00954.1"/>
    <property type="molecule type" value="Genomic_DNA"/>
</dbReference>
<dbReference type="EMBL" id="CP033116">
    <property type="protein sequence ID" value="QFY56135.1"/>
    <property type="molecule type" value="Genomic_DNA"/>
</dbReference>
<gene>
    <name evidence="2" type="ORF">CO192_02750</name>
    <name evidence="3" type="ORF">EAO82_06990</name>
</gene>
<proteinExistence type="predicted"/>
<organism evidence="2 4">
    <name type="scientific">Halopseudomonas pelagia</name>
    <dbReference type="NCBI Taxonomy" id="553151"/>
    <lineage>
        <taxon>Bacteria</taxon>
        <taxon>Pseudomonadati</taxon>
        <taxon>Pseudomonadota</taxon>
        <taxon>Gammaproteobacteria</taxon>
        <taxon>Pseudomonadales</taxon>
        <taxon>Pseudomonadaceae</taxon>
        <taxon>Halopseudomonas</taxon>
    </lineage>
</organism>
<reference evidence="2 4" key="1">
    <citation type="submission" date="2017-09" db="EMBL/GenBank/DDBJ databases">
        <title>Bacterial and phytoplankton interrelationship in Kongsfjorden, an Arctic fjord.</title>
        <authorList>
            <person name="Sinha R."/>
            <person name="Krishnan K."/>
        </authorList>
    </citation>
    <scope>NUCLEOTIDE SEQUENCE [LARGE SCALE GENOMIC DNA]</scope>
    <source>
        <strain evidence="2 4">58</strain>
    </source>
</reference>
<reference evidence="3 5" key="2">
    <citation type="submission" date="2018-10" db="EMBL/GenBank/DDBJ databases">
        <title>Complete genome sequence of Pseudomonas pelagia strain Kongs-67.</title>
        <authorList>
            <person name="Sinha R.K."/>
            <person name="Krishnan K."/>
        </authorList>
    </citation>
    <scope>NUCLEOTIDE SEQUENCE [LARGE SCALE GENOMIC DNA]</scope>
    <source>
        <strain evidence="3 5">Kongs-67</strain>
    </source>
</reference>
<accession>A0AA91Z7F2</accession>
<dbReference type="Proteomes" id="UP000243750">
    <property type="component" value="Unassembled WGS sequence"/>
</dbReference>
<sequence length="74" mass="8491">MFNHEMLMASAIWGCLALALLLLWGCLAFVLQKIGLFSNTIAQRQSRILIAFRWVWLLPMNIALITLVLAFVWD</sequence>
<evidence type="ECO:0000256" key="1">
    <source>
        <dbReference type="SAM" id="Phobius"/>
    </source>
</evidence>
<protein>
    <submittedName>
        <fullName evidence="2">Uncharacterized protein</fullName>
    </submittedName>
</protein>
<keyword evidence="1" id="KW-0472">Membrane</keyword>
<name>A0AA91Z7F2_9GAMM</name>
<evidence type="ECO:0000313" key="2">
    <source>
        <dbReference type="EMBL" id="PCD00954.1"/>
    </source>
</evidence>
<feature type="transmembrane region" description="Helical" evidence="1">
    <location>
        <begin position="52"/>
        <end position="73"/>
    </location>
</feature>
<keyword evidence="1" id="KW-0812">Transmembrane</keyword>
<keyword evidence="5" id="KW-1185">Reference proteome</keyword>
<dbReference type="AlphaFoldDB" id="A0AA91Z7F2"/>
<evidence type="ECO:0000313" key="5">
    <source>
        <dbReference type="Proteomes" id="UP000344571"/>
    </source>
</evidence>
<dbReference type="RefSeq" id="WP_096345079.1">
    <property type="nucleotide sequence ID" value="NZ_CP033116.1"/>
</dbReference>
<evidence type="ECO:0000313" key="3">
    <source>
        <dbReference type="EMBL" id="QFY56135.1"/>
    </source>
</evidence>
<keyword evidence="1" id="KW-1133">Transmembrane helix</keyword>
<dbReference type="Proteomes" id="UP000344571">
    <property type="component" value="Chromosome"/>
</dbReference>
<evidence type="ECO:0000313" key="4">
    <source>
        <dbReference type="Proteomes" id="UP000243750"/>
    </source>
</evidence>